<evidence type="ECO:0000313" key="2">
    <source>
        <dbReference type="Proteomes" id="UP000317093"/>
    </source>
</evidence>
<dbReference type="EMBL" id="CP036279">
    <property type="protein sequence ID" value="QDU63642.1"/>
    <property type="molecule type" value="Genomic_DNA"/>
</dbReference>
<name>A0A518B9I7_9BACT</name>
<dbReference type="RefSeq" id="WP_145261265.1">
    <property type="nucleotide sequence ID" value="NZ_CP036279.1"/>
</dbReference>
<dbReference type="OrthoDB" id="244263at2"/>
<accession>A0A518B9I7</accession>
<reference evidence="1 2" key="1">
    <citation type="submission" date="2019-02" db="EMBL/GenBank/DDBJ databases">
        <title>Deep-cultivation of Planctomycetes and their phenomic and genomic characterization uncovers novel biology.</title>
        <authorList>
            <person name="Wiegand S."/>
            <person name="Jogler M."/>
            <person name="Boedeker C."/>
            <person name="Pinto D."/>
            <person name="Vollmers J."/>
            <person name="Rivas-Marin E."/>
            <person name="Kohn T."/>
            <person name="Peeters S.H."/>
            <person name="Heuer A."/>
            <person name="Rast P."/>
            <person name="Oberbeckmann S."/>
            <person name="Bunk B."/>
            <person name="Jeske O."/>
            <person name="Meyerdierks A."/>
            <person name="Storesund J.E."/>
            <person name="Kallscheuer N."/>
            <person name="Luecker S."/>
            <person name="Lage O.M."/>
            <person name="Pohl T."/>
            <person name="Merkel B.J."/>
            <person name="Hornburger P."/>
            <person name="Mueller R.-W."/>
            <person name="Bruemmer F."/>
            <person name="Labrenz M."/>
            <person name="Spormann A.M."/>
            <person name="Op den Camp H."/>
            <person name="Overmann J."/>
            <person name="Amann R."/>
            <person name="Jetten M.S.M."/>
            <person name="Mascher T."/>
            <person name="Medema M.H."/>
            <person name="Devos D.P."/>
            <person name="Kaster A.-K."/>
            <person name="Ovreas L."/>
            <person name="Rohde M."/>
            <person name="Galperin M.Y."/>
            <person name="Jogler C."/>
        </authorList>
    </citation>
    <scope>NUCLEOTIDE SEQUENCE [LARGE SCALE GENOMIC DNA]</scope>
    <source>
        <strain evidence="1 2">Pan216</strain>
    </source>
</reference>
<dbReference type="AlphaFoldDB" id="A0A518B9I7"/>
<dbReference type="Proteomes" id="UP000317093">
    <property type="component" value="Chromosome"/>
</dbReference>
<dbReference type="KEGG" id="knv:Pan216_45230"/>
<proteinExistence type="predicted"/>
<evidence type="ECO:0000313" key="1">
    <source>
        <dbReference type="EMBL" id="QDU63642.1"/>
    </source>
</evidence>
<sequence length="1004" mass="107645">MEPDVTTSPPRKRRVFWVVALGLLLSVACASWFAPTIVGLTGLRQSIVAEVFKNPNGVLHVQSASLGWLSPIVLEGTSIKGHDGELFFLAPRIESQEPLYRCIFDPKGSISFQVTDPKIRIAVDGTTSNVEQIYGHVLDEPQTDDDGPRRFEVTGASLEVVDVKRDQQWELHPIDLTLQSPGASGDELSVAMKGSWAVEQREGSVDLDLVVRSPNSLASDPKTFSATLATSVENFPIALAGVFVRLTGNDLTPAGAFSLHATGSLESKPDAPLTYQLATSAGAKGVSVTAARLGPKAVDLGDTSLTLALSGSDKAITFDQAKLQAPYANANVKGTIDLTDGVWAAMMKQGYQIEAFADLAKLAALAPDLLPLRGDTKLESGEATFVLGGSKRADNEEVEARLVLNKLKAIQDGQVLSWPNPILASFDVDRGEDGLPWVRSAQLHLAGFQLTAKGTPDELTINATGKLEEMQQRVARFFKFGDVALAGAVQANAEIVRKGTLITLRSFEAQIAGFEFHGKDLDLTEKEISLSTKGAIDLEKKSVALGETWFTSDTIALKSKGFTAGVTENKPHANGTFDLAVDLGRAQQQLSRPGDEQPVRLNGWLRGPVAVALKSNVATSDAKFALSELVLSTPGGNMGRKEPVEFETKLSHALGSESVQLVDFQIGDKTFGLQAKGELTELSGAQKVSLQGNYHYDLAQLAMLLALMTDPSLTLEGKKSQSFEVNGNLASLDQKDALLAWNASAGFGWDAASLRGLNVGPTDFEVKLNKGIVTTSPIKVPVNKGLVTLQPMTQIVPGPPLLTLPEGPVAEKIELTQELCHGLLAFILPVLANASEADGVVSLSLQECEVPLENPIAASIKGELTIDRLDVGLSPMLIAFAEMLRIPTKARVAENSVVKFQLADGRVHNENFRLVYPDMLVDVKGSVSLDRTLNLTADINMPKALARTGPLGKIVSQQQISVPIVGTLEKPQLDRSKMRQEGRKFIENTATKLLDQLLAPKGNR</sequence>
<gene>
    <name evidence="1" type="ORF">Pan216_45230</name>
</gene>
<keyword evidence="2" id="KW-1185">Reference proteome</keyword>
<protein>
    <submittedName>
        <fullName evidence="1">Uncharacterized protein</fullName>
    </submittedName>
</protein>
<organism evidence="1 2">
    <name type="scientific">Kolteria novifilia</name>
    <dbReference type="NCBI Taxonomy" id="2527975"/>
    <lineage>
        <taxon>Bacteria</taxon>
        <taxon>Pseudomonadati</taxon>
        <taxon>Planctomycetota</taxon>
        <taxon>Planctomycetia</taxon>
        <taxon>Kolteriales</taxon>
        <taxon>Kolteriaceae</taxon>
        <taxon>Kolteria</taxon>
    </lineage>
</organism>